<dbReference type="EMBL" id="KZ301973">
    <property type="protein sequence ID" value="PFH53598.1"/>
    <property type="molecule type" value="Genomic_DNA"/>
</dbReference>
<accession>A0A2A9NU23</accession>
<dbReference type="InterPro" id="IPR038175">
    <property type="entry name" value="CBM21_dom_sf"/>
</dbReference>
<feature type="compositionally biased region" description="Polar residues" evidence="1">
    <location>
        <begin position="480"/>
        <end position="496"/>
    </location>
</feature>
<keyword evidence="4" id="KW-1185">Reference proteome</keyword>
<evidence type="ECO:0000313" key="3">
    <source>
        <dbReference type="EMBL" id="PFH53598.1"/>
    </source>
</evidence>
<dbReference type="PANTHER" id="PTHR12307:SF36">
    <property type="entry name" value="GLYCOGEN-BINDING SUBUNIT 76A"/>
    <property type="match status" value="1"/>
</dbReference>
<dbReference type="GO" id="GO:0000164">
    <property type="term" value="C:protein phosphatase type 1 complex"/>
    <property type="evidence" value="ECO:0007669"/>
    <property type="project" value="TreeGrafter"/>
</dbReference>
<reference evidence="3 4" key="1">
    <citation type="submission" date="2014-02" db="EMBL/GenBank/DDBJ databases">
        <title>Transposable element dynamics among asymbiotic and ectomycorrhizal Amanita fungi.</title>
        <authorList>
            <consortium name="DOE Joint Genome Institute"/>
            <person name="Hess J."/>
            <person name="Skrede I."/>
            <person name="Wolfe B."/>
            <person name="LaButti K."/>
            <person name="Ohm R.A."/>
            <person name="Grigoriev I.V."/>
            <person name="Pringle A."/>
        </authorList>
    </citation>
    <scope>NUCLEOTIDE SEQUENCE [LARGE SCALE GENOMIC DNA]</scope>
    <source>
        <strain evidence="3 4">SKay4041</strain>
    </source>
</reference>
<evidence type="ECO:0000259" key="2">
    <source>
        <dbReference type="PROSITE" id="PS51159"/>
    </source>
</evidence>
<feature type="compositionally biased region" description="Polar residues" evidence="1">
    <location>
        <begin position="1"/>
        <end position="15"/>
    </location>
</feature>
<dbReference type="AlphaFoldDB" id="A0A2A9NU23"/>
<dbReference type="InterPro" id="IPR005036">
    <property type="entry name" value="CBM21_dom"/>
</dbReference>
<dbReference type="OrthoDB" id="1881at2759"/>
<dbReference type="PANTHER" id="PTHR12307">
    <property type="entry name" value="PROTEIN PHOSPHATASE 1 REGULATORY SUBUNIT"/>
    <property type="match status" value="1"/>
</dbReference>
<feature type="region of interest" description="Disordered" evidence="1">
    <location>
        <begin position="750"/>
        <end position="781"/>
    </location>
</feature>
<dbReference type="Pfam" id="PF03370">
    <property type="entry name" value="CBM_21"/>
    <property type="match status" value="1"/>
</dbReference>
<dbReference type="PROSITE" id="PS51159">
    <property type="entry name" value="CBM21"/>
    <property type="match status" value="1"/>
</dbReference>
<name>A0A2A9NU23_9AGAR</name>
<dbReference type="GO" id="GO:0008157">
    <property type="term" value="F:protein phosphatase 1 binding"/>
    <property type="evidence" value="ECO:0007669"/>
    <property type="project" value="TreeGrafter"/>
</dbReference>
<dbReference type="GO" id="GO:0005979">
    <property type="term" value="P:regulation of glycogen biosynthetic process"/>
    <property type="evidence" value="ECO:0007669"/>
    <property type="project" value="TreeGrafter"/>
</dbReference>
<dbReference type="Gene3D" id="2.60.40.2440">
    <property type="entry name" value="Carbohydrate binding type-21 domain"/>
    <property type="match status" value="1"/>
</dbReference>
<gene>
    <name evidence="3" type="ORF">AMATHDRAFT_137120</name>
</gene>
<evidence type="ECO:0000256" key="1">
    <source>
        <dbReference type="SAM" id="MobiDB-lite"/>
    </source>
</evidence>
<feature type="region of interest" description="Disordered" evidence="1">
    <location>
        <begin position="402"/>
        <end position="422"/>
    </location>
</feature>
<feature type="compositionally biased region" description="Low complexity" evidence="1">
    <location>
        <begin position="75"/>
        <end position="89"/>
    </location>
</feature>
<feature type="region of interest" description="Disordered" evidence="1">
    <location>
        <begin position="474"/>
        <end position="496"/>
    </location>
</feature>
<feature type="compositionally biased region" description="Low complexity" evidence="1">
    <location>
        <begin position="634"/>
        <end position="652"/>
    </location>
</feature>
<feature type="domain" description="CBM21" evidence="2">
    <location>
        <begin position="285"/>
        <end position="395"/>
    </location>
</feature>
<dbReference type="GO" id="GO:2001069">
    <property type="term" value="F:glycogen binding"/>
    <property type="evidence" value="ECO:0007669"/>
    <property type="project" value="TreeGrafter"/>
</dbReference>
<evidence type="ECO:0000313" key="4">
    <source>
        <dbReference type="Proteomes" id="UP000242287"/>
    </source>
</evidence>
<feature type="compositionally biased region" description="Polar residues" evidence="1">
    <location>
        <begin position="27"/>
        <end position="52"/>
    </location>
</feature>
<sequence>MPQSNEHTVSRNANTAGAPLPLIPRRANSTSRISSTTYANISPSRSNPSLSVPSHAFVTATYPSQTLGPSDESDSSSSTGSGCRSDSNSVKQNRPQASTTSSHRFSLEPFPVQLGTDTIRRDETESLPNATGPRTFSPPLLYTPGISLRVTTSNQQNTEQHTPLTAPLDCMAQSRLIRKKSGQLVKPSLKPSTSCSKAGLTVVTVGLSSKSAPTTPTLAKAVHFDTQLEHVKLFLAEQKPLAVSRDGSPTDDTSGTDSDFPPFIYGVSDERSHPGVVMRVTNMPTKIDPTAYVALESLRLASEGATIVGNVKLRNIAYMKNLVVRFTFDDWQTTSEVTGKYAGSINSFFDRFTFLIKLHDLLSRIDNKKLILALKYIVNGREIWDNNSGQNYVATFSKSRMSSDRTKSESGGGSGNPRLANLRSRLEKVVQTREGSGFGTFIREEGDRCLGDTTSPLKTNTSLASRYDFESSLKTPWKPLSTSQARSGADQTAPLSNFNPWPAKASAVEDSVSPIHGPVVLGSPRDLDADSFRPMAPMNSETNEINHPLRSPPIRTGRNHNRGYFDVNRGASGVKRTPPGTPVLTTTRDITPLATPRTFSFPSVVNSESERSSCDRQSLLINDPSQKLESCAGSDDSTPSIVTPSSSRSTTPSPSPSPTDTQMMELLANTGDGRLTRSPSTDYRQFLKRYCFFTGSGVSQNVATQSVPRTQSTSDIEDLLTGTSPRLHGYANNMATTPTKSPSLENLTIVRSNSTTPTTNKVYPSGSRSPSTTATPGTGRC</sequence>
<dbReference type="InterPro" id="IPR050782">
    <property type="entry name" value="PP1_regulatory_subunit_3"/>
</dbReference>
<protein>
    <submittedName>
        <fullName evidence="3">Carbohydrate-binding module family 21 protein</fullName>
    </submittedName>
</protein>
<feature type="region of interest" description="Disordered" evidence="1">
    <location>
        <begin position="1"/>
        <end position="119"/>
    </location>
</feature>
<feature type="compositionally biased region" description="Polar residues" evidence="1">
    <location>
        <begin position="597"/>
        <end position="607"/>
    </location>
</feature>
<dbReference type="Proteomes" id="UP000242287">
    <property type="component" value="Unassembled WGS sequence"/>
</dbReference>
<proteinExistence type="predicted"/>
<feature type="compositionally biased region" description="Polar residues" evidence="1">
    <location>
        <begin position="90"/>
        <end position="104"/>
    </location>
</feature>
<dbReference type="STRING" id="703135.A0A2A9NU23"/>
<organism evidence="3 4">
    <name type="scientific">Amanita thiersii Skay4041</name>
    <dbReference type="NCBI Taxonomy" id="703135"/>
    <lineage>
        <taxon>Eukaryota</taxon>
        <taxon>Fungi</taxon>
        <taxon>Dikarya</taxon>
        <taxon>Basidiomycota</taxon>
        <taxon>Agaricomycotina</taxon>
        <taxon>Agaricomycetes</taxon>
        <taxon>Agaricomycetidae</taxon>
        <taxon>Agaricales</taxon>
        <taxon>Pluteineae</taxon>
        <taxon>Amanitaceae</taxon>
        <taxon>Amanita</taxon>
    </lineage>
</organism>
<feature type="region of interest" description="Disordered" evidence="1">
    <location>
        <begin position="538"/>
        <end position="662"/>
    </location>
</feature>
<feature type="compositionally biased region" description="Polar residues" evidence="1">
    <location>
        <begin position="615"/>
        <end position="628"/>
    </location>
</feature>